<proteinExistence type="predicted"/>
<dbReference type="Proteomes" id="UP000666915">
    <property type="component" value="Unassembled WGS sequence"/>
</dbReference>
<name>A0ABS3RFK9_9ACTN</name>
<dbReference type="EMBL" id="JAGEOK010000058">
    <property type="protein sequence ID" value="MBO2445016.1"/>
    <property type="molecule type" value="Genomic_DNA"/>
</dbReference>
<dbReference type="RefSeq" id="WP_208273979.1">
    <property type="nucleotide sequence ID" value="NZ_BAAAGM010000080.1"/>
</dbReference>
<accession>A0ABS3RFK9</accession>
<comment type="caution">
    <text evidence="1">The sequence shown here is derived from an EMBL/GenBank/DDBJ whole genome shotgun (WGS) entry which is preliminary data.</text>
</comment>
<gene>
    <name evidence="1" type="ORF">J4557_46690</name>
</gene>
<evidence type="ECO:0000313" key="1">
    <source>
        <dbReference type="EMBL" id="MBO2445016.1"/>
    </source>
</evidence>
<dbReference type="SUPFAM" id="SSF141571">
    <property type="entry name" value="Pentapeptide repeat-like"/>
    <property type="match status" value="1"/>
</dbReference>
<evidence type="ECO:0000313" key="2">
    <source>
        <dbReference type="Proteomes" id="UP000666915"/>
    </source>
</evidence>
<reference evidence="1 2" key="1">
    <citation type="submission" date="2021-03" db="EMBL/GenBank/DDBJ databases">
        <authorList>
            <person name="Kanchanasin P."/>
            <person name="Saeng-In P."/>
            <person name="Phongsopitanun W."/>
            <person name="Yuki M."/>
            <person name="Kudo T."/>
            <person name="Ohkuma M."/>
            <person name="Tanasupawat S."/>
        </authorList>
    </citation>
    <scope>NUCLEOTIDE SEQUENCE [LARGE SCALE GENOMIC DNA]</scope>
    <source>
        <strain evidence="1 2">L46</strain>
    </source>
</reference>
<keyword evidence="2" id="KW-1185">Reference proteome</keyword>
<protein>
    <submittedName>
        <fullName evidence="1">Pentapeptide repeat-containing protein</fullName>
    </submittedName>
</protein>
<sequence length="163" mass="17374">MQTHLSDHAGSEAWGILELDLSRATLIDFFFPRCTVGHASFTEASFLGLANFHSTTFTSQAGFVDTSFHGYANFGEATFSHGLFGGSASFEVASFARASFLEGGNFHRTSFRSVEFDDVNGTIDLEGATVVDRAGPVTLPPGWRIDPTDAAAGRIVAAPTPSF</sequence>
<dbReference type="InterPro" id="IPR001646">
    <property type="entry name" value="5peptide_repeat"/>
</dbReference>
<organism evidence="1 2">
    <name type="scientific">Actinomadura nitritigenes</name>
    <dbReference type="NCBI Taxonomy" id="134602"/>
    <lineage>
        <taxon>Bacteria</taxon>
        <taxon>Bacillati</taxon>
        <taxon>Actinomycetota</taxon>
        <taxon>Actinomycetes</taxon>
        <taxon>Streptosporangiales</taxon>
        <taxon>Thermomonosporaceae</taxon>
        <taxon>Actinomadura</taxon>
    </lineage>
</organism>
<dbReference type="Pfam" id="PF13576">
    <property type="entry name" value="Pentapeptide_3"/>
    <property type="match status" value="1"/>
</dbReference>
<dbReference type="Gene3D" id="2.160.20.80">
    <property type="entry name" value="E3 ubiquitin-protein ligase SopA"/>
    <property type="match status" value="1"/>
</dbReference>